<keyword evidence="1" id="KW-0175">Coiled coil</keyword>
<protein>
    <submittedName>
        <fullName evidence="2">Uncharacterized protein</fullName>
    </submittedName>
</protein>
<dbReference type="InterPro" id="IPR027897">
    <property type="entry name" value="DUF4559"/>
</dbReference>
<accession>A0ABY7DE00</accession>
<dbReference type="Proteomes" id="UP001164746">
    <property type="component" value="Chromosome 1"/>
</dbReference>
<evidence type="ECO:0000313" key="3">
    <source>
        <dbReference type="Proteomes" id="UP001164746"/>
    </source>
</evidence>
<evidence type="ECO:0000313" key="2">
    <source>
        <dbReference type="EMBL" id="WAQ94570.1"/>
    </source>
</evidence>
<reference evidence="2" key="1">
    <citation type="submission" date="2022-11" db="EMBL/GenBank/DDBJ databases">
        <title>Centuries of genome instability and evolution in soft-shell clam transmissible cancer (bioRxiv).</title>
        <authorList>
            <person name="Hart S.F.M."/>
            <person name="Yonemitsu M.A."/>
            <person name="Giersch R.M."/>
            <person name="Beal B.F."/>
            <person name="Arriagada G."/>
            <person name="Davis B.W."/>
            <person name="Ostrander E.A."/>
            <person name="Goff S.P."/>
            <person name="Metzger M.J."/>
        </authorList>
    </citation>
    <scope>NUCLEOTIDE SEQUENCE</scope>
    <source>
        <strain evidence="2">MELC-2E11</strain>
        <tissue evidence="2">Siphon/mantle</tissue>
    </source>
</reference>
<feature type="coiled-coil region" evidence="1">
    <location>
        <begin position="246"/>
        <end position="304"/>
    </location>
</feature>
<dbReference type="PANTHER" id="PTHR35083:SF1">
    <property type="entry name" value="RGD1565685 PROTEIN"/>
    <property type="match status" value="1"/>
</dbReference>
<sequence length="304" mass="35039">MYAAIFDKPEGQNWLKQWRAVYITRTALLPTVSTVASKFHGDLLQRAKNQSIVACENCTTKDVLTKNASCKFHKCIRDELVNEHVYGFRNYPRALTLENTNAIHWANSPWEIAKVFMPPSGYQNKTTIEETDFNGIAGFIINCKRFHVNITDSICKKLKTADLSKDENAYKYIYHELHDQFQQRLDDIEMKLKSNEIGTQTAKACLRTEGDKIQKNLELLWEALKLFSFDLSQLKNDILLSIYEGRKSAMARIAFLESRAKEQIKQSVTDEGGIKATEHIGQSVEKWQRALKDQKDENLQQKKL</sequence>
<proteinExistence type="predicted"/>
<organism evidence="2 3">
    <name type="scientific">Mya arenaria</name>
    <name type="common">Soft-shell clam</name>
    <dbReference type="NCBI Taxonomy" id="6604"/>
    <lineage>
        <taxon>Eukaryota</taxon>
        <taxon>Metazoa</taxon>
        <taxon>Spiralia</taxon>
        <taxon>Lophotrochozoa</taxon>
        <taxon>Mollusca</taxon>
        <taxon>Bivalvia</taxon>
        <taxon>Autobranchia</taxon>
        <taxon>Heteroconchia</taxon>
        <taxon>Euheterodonta</taxon>
        <taxon>Imparidentia</taxon>
        <taxon>Neoheterodontei</taxon>
        <taxon>Myida</taxon>
        <taxon>Myoidea</taxon>
        <taxon>Myidae</taxon>
        <taxon>Mya</taxon>
    </lineage>
</organism>
<dbReference type="Pfam" id="PF15112">
    <property type="entry name" value="DUF4559"/>
    <property type="match status" value="1"/>
</dbReference>
<evidence type="ECO:0000256" key="1">
    <source>
        <dbReference type="SAM" id="Coils"/>
    </source>
</evidence>
<name>A0ABY7DE00_MYAAR</name>
<dbReference type="PANTHER" id="PTHR35083">
    <property type="entry name" value="RGD1565685 PROTEIN"/>
    <property type="match status" value="1"/>
</dbReference>
<gene>
    <name evidence="2" type="ORF">MAR_007041</name>
</gene>
<keyword evidence="3" id="KW-1185">Reference proteome</keyword>
<feature type="non-terminal residue" evidence="2">
    <location>
        <position position="304"/>
    </location>
</feature>
<dbReference type="EMBL" id="CP111012">
    <property type="protein sequence ID" value="WAQ94570.1"/>
    <property type="molecule type" value="Genomic_DNA"/>
</dbReference>